<dbReference type="KEGG" id="vg:26643194"/>
<sequence>MTCPLEWRQACRNLDIACHKCRAEIGEGELAYLPLAGSPSIKSHPAYEKPPPPRRKQSNTASQQSNTASKIGRVTEKRVLRDLGARATVASGAIFGDGDGSIVIDGETWRIEHKTRVARRNTLGPTEDEWATAQAQGCRLFITTHGNRSVVTMDIADFKSLTVLPPEFTEGVNKEAGGPTHSNDAEVAGQLE</sequence>
<evidence type="ECO:0000313" key="2">
    <source>
        <dbReference type="EMBL" id="AGR48581.1"/>
    </source>
</evidence>
<keyword evidence="3" id="KW-1185">Reference proteome</keyword>
<dbReference type="EMBL" id="KF356199">
    <property type="protein sequence ID" value="AGR48581.1"/>
    <property type="molecule type" value="Genomic_DNA"/>
</dbReference>
<dbReference type="GeneID" id="26643194"/>
<name>A0A075BRZ5_9CAUD</name>
<gene>
    <name evidence="2" type="ORF">MaMVDC_16</name>
</gene>
<evidence type="ECO:0000256" key="1">
    <source>
        <dbReference type="SAM" id="MobiDB-lite"/>
    </source>
</evidence>
<reference evidence="2 3" key="1">
    <citation type="submission" date="2013-07" db="EMBL/GenBank/DDBJ databases">
        <title>Sequencing and analysis of the complete genome of Microcystis aeruginosa phage MaMV-DC.</title>
        <authorList>
            <person name="Ou T."/>
            <person name="Li S.H."/>
            <person name="Zhang Q.Y."/>
        </authorList>
    </citation>
    <scope>NUCLEOTIDE SEQUENCE [LARGE SCALE GENOMIC DNA]</scope>
</reference>
<proteinExistence type="predicted"/>
<feature type="region of interest" description="Disordered" evidence="1">
    <location>
        <begin position="41"/>
        <end position="73"/>
    </location>
</feature>
<dbReference type="Proteomes" id="UP000028567">
    <property type="component" value="Segment"/>
</dbReference>
<feature type="region of interest" description="Disordered" evidence="1">
    <location>
        <begin position="170"/>
        <end position="192"/>
    </location>
</feature>
<accession>A0A075BRZ5</accession>
<feature type="compositionally biased region" description="Polar residues" evidence="1">
    <location>
        <begin position="58"/>
        <end position="69"/>
    </location>
</feature>
<protein>
    <submittedName>
        <fullName evidence="2">Uncharacterized protein</fullName>
    </submittedName>
</protein>
<evidence type="ECO:0000313" key="3">
    <source>
        <dbReference type="Proteomes" id="UP000028567"/>
    </source>
</evidence>
<organism evidence="2 3">
    <name type="scientific">Microcystis phage MaMV-DC</name>
    <dbReference type="NCBI Taxonomy" id="1357715"/>
    <lineage>
        <taxon>Viruses</taxon>
        <taxon>Duplodnaviria</taxon>
        <taxon>Heunggongvirae</taxon>
        <taxon>Uroviricota</taxon>
        <taxon>Caudoviricetes</taxon>
        <taxon>Fukuivirus</taxon>
        <taxon>Fukuivirus MVDC</taxon>
    </lineage>
</organism>
<dbReference type="RefSeq" id="YP_009217700.1">
    <property type="nucleotide sequence ID" value="NC_029002.1"/>
</dbReference>